<gene>
    <name evidence="5" type="ORF">NEJAP_2011</name>
</gene>
<dbReference type="KEGG" id="njp:NEJAP_2011"/>
<keyword evidence="1" id="KW-0812">Transmembrane</keyword>
<evidence type="ECO:0000313" key="5">
    <source>
        <dbReference type="EMBL" id="BBB29961.1"/>
    </source>
</evidence>
<keyword evidence="1" id="KW-1133">Transmembrane helix</keyword>
<feature type="transmembrane region" description="Helical" evidence="1">
    <location>
        <begin position="258"/>
        <end position="279"/>
    </location>
</feature>
<name>A0A7R6PIZ2_9GAMM</name>
<dbReference type="InterPro" id="IPR043128">
    <property type="entry name" value="Rev_trsase/Diguanyl_cyclase"/>
</dbReference>
<dbReference type="Gene3D" id="3.30.70.270">
    <property type="match status" value="1"/>
</dbReference>
<evidence type="ECO:0000256" key="1">
    <source>
        <dbReference type="SAM" id="Phobius"/>
    </source>
</evidence>
<organism evidence="5 6">
    <name type="scientific">Neptunomonas japonica JAMM 1380</name>
    <dbReference type="NCBI Taxonomy" id="1441457"/>
    <lineage>
        <taxon>Bacteria</taxon>
        <taxon>Pseudomonadati</taxon>
        <taxon>Pseudomonadota</taxon>
        <taxon>Gammaproteobacteria</taxon>
        <taxon>Oceanospirillales</taxon>
        <taxon>Oceanospirillaceae</taxon>
        <taxon>Neptunomonas</taxon>
    </lineage>
</organism>
<dbReference type="Pfam" id="PF00990">
    <property type="entry name" value="GGDEF"/>
    <property type="match status" value="1"/>
</dbReference>
<dbReference type="PANTHER" id="PTHR44757">
    <property type="entry name" value="DIGUANYLATE CYCLASE DGCP"/>
    <property type="match status" value="1"/>
</dbReference>
<dbReference type="PROSITE" id="PS50885">
    <property type="entry name" value="HAMP"/>
    <property type="match status" value="1"/>
</dbReference>
<dbReference type="SMART" id="SM00052">
    <property type="entry name" value="EAL"/>
    <property type="match status" value="1"/>
</dbReference>
<dbReference type="InterPro" id="IPR000160">
    <property type="entry name" value="GGDEF_dom"/>
</dbReference>
<dbReference type="EMBL" id="AP014546">
    <property type="protein sequence ID" value="BBB29961.1"/>
    <property type="molecule type" value="Genomic_DNA"/>
</dbReference>
<evidence type="ECO:0000313" key="6">
    <source>
        <dbReference type="Proteomes" id="UP000595332"/>
    </source>
</evidence>
<dbReference type="InterPro" id="IPR003660">
    <property type="entry name" value="HAMP_dom"/>
</dbReference>
<feature type="domain" description="GGDEF" evidence="4">
    <location>
        <begin position="369"/>
        <end position="513"/>
    </location>
</feature>
<dbReference type="InterPro" id="IPR035919">
    <property type="entry name" value="EAL_sf"/>
</dbReference>
<keyword evidence="6" id="KW-1185">Reference proteome</keyword>
<dbReference type="PROSITE" id="PS50887">
    <property type="entry name" value="GGDEF"/>
    <property type="match status" value="1"/>
</dbReference>
<dbReference type="Pfam" id="PF00563">
    <property type="entry name" value="EAL"/>
    <property type="match status" value="1"/>
</dbReference>
<dbReference type="CDD" id="cd01949">
    <property type="entry name" value="GGDEF"/>
    <property type="match status" value="1"/>
</dbReference>
<dbReference type="GO" id="GO:0007165">
    <property type="term" value="P:signal transduction"/>
    <property type="evidence" value="ECO:0007669"/>
    <property type="project" value="InterPro"/>
</dbReference>
<feature type="domain" description="EAL" evidence="2">
    <location>
        <begin position="520"/>
        <end position="771"/>
    </location>
</feature>
<reference evidence="5 6" key="1">
    <citation type="journal article" date="2008" name="Int. J. Syst. Evol. Microbiol.">
        <title>Neptunomonas japonica sp. nov., an Osedax japonicus symbiont-like bacterium isolated from sediment adjacent to sperm whale carcasses off Kagoshima, Japan.</title>
        <authorList>
            <person name="Miyazaki M."/>
            <person name="Nogi Y."/>
            <person name="Fujiwara Y."/>
            <person name="Kawato M."/>
            <person name="Kubokawa K."/>
            <person name="Horikoshi K."/>
        </authorList>
    </citation>
    <scope>NUCLEOTIDE SEQUENCE [LARGE SCALE GENOMIC DNA]</scope>
    <source>
        <strain evidence="5 6">JAMM 1380</strain>
    </source>
</reference>
<dbReference type="SMART" id="SM00267">
    <property type="entry name" value="GGDEF"/>
    <property type="match status" value="1"/>
</dbReference>
<proteinExistence type="predicted"/>
<dbReference type="CDD" id="cd01948">
    <property type="entry name" value="EAL"/>
    <property type="match status" value="1"/>
</dbReference>
<feature type="transmembrane region" description="Helical" evidence="1">
    <location>
        <begin position="6"/>
        <end position="27"/>
    </location>
</feature>
<evidence type="ECO:0000259" key="4">
    <source>
        <dbReference type="PROSITE" id="PS50887"/>
    </source>
</evidence>
<dbReference type="PANTHER" id="PTHR44757:SF2">
    <property type="entry name" value="BIOFILM ARCHITECTURE MAINTENANCE PROTEIN MBAA"/>
    <property type="match status" value="1"/>
</dbReference>
<dbReference type="AlphaFoldDB" id="A0A7R6PIZ2"/>
<sequence>MTLNKRISLLILPVLIIGYLVAVVGVYNTQKQSIIDLEERTLDLQVTELTALFEKYTNVAESFIDSLLYNSSLQNYFSSQDKLFKALALEKGLENSIKELNTLSSDYFSVALIRPQGKVEYYYENSLDPFSEISRYQVEMVRDAFEAKQAEWADMHGPLGESHMLFVRIIDQNTFKAPINFSTSSSIAIVVEVSPTLFDKKIKEQISKGLVYQWFGQGHVGAHHAEESLVVHAPVAFGSLSLGVSEPLLAQKFNKLKLSLFISFVLIAVLSYFSLIYLIQRYVTGPIHQLEKELSSVNVEDGSGFVASVSQDEIGGLSRTFSHLYDSLDQSYRLTKELAEKDTLTKLYNRRMFHNAVEKMIKRSEFSGTKTALFYIDIDNFKFVNDTYGHTMGDLLLKVFAERLSLVVRATDQIIPRYDIDNASSARLAGDEFAVVICGLSDELHASGLADRILAICHNGLECDEGTFPVSLSIGVAVFPDDALTKEDLVNNADAAMYEAKKAGKNRISFYSEELAAKSRRKYAVELELKHLDTAELELVYIPAFNVDMFESICSVEALIRWQSPVLGAVLPSEFLSIAEGSSQYEKIDAWVIERVFRDSKAIIKHFGGALRISFKVSAVQLVSKSFIATISKLIVKYQINPQYFEIEITEIFDMDKMKDDIGLLFLLKDLGFNLALVDFGAGYTSIMQLIEYPVDVVKLDKTFVASLFIQARRDKALSLIEFCKAQGFEVTAKGVESDEQATVLKQAGCRRLQGVYYAEPMSLNKILSQY</sequence>
<evidence type="ECO:0000259" key="3">
    <source>
        <dbReference type="PROSITE" id="PS50885"/>
    </source>
</evidence>
<dbReference type="SUPFAM" id="SSF141868">
    <property type="entry name" value="EAL domain-like"/>
    <property type="match status" value="1"/>
</dbReference>
<accession>A0A7R6PIZ2</accession>
<keyword evidence="1" id="KW-0472">Membrane</keyword>
<dbReference type="Gene3D" id="6.10.340.10">
    <property type="match status" value="1"/>
</dbReference>
<dbReference type="Proteomes" id="UP000595332">
    <property type="component" value="Chromosome"/>
</dbReference>
<dbReference type="PROSITE" id="PS50883">
    <property type="entry name" value="EAL"/>
    <property type="match status" value="1"/>
</dbReference>
<dbReference type="InterPro" id="IPR052155">
    <property type="entry name" value="Biofilm_reg_signaling"/>
</dbReference>
<evidence type="ECO:0000259" key="2">
    <source>
        <dbReference type="PROSITE" id="PS50883"/>
    </source>
</evidence>
<dbReference type="NCBIfam" id="TIGR00254">
    <property type="entry name" value="GGDEF"/>
    <property type="match status" value="1"/>
</dbReference>
<dbReference type="SUPFAM" id="SSF55073">
    <property type="entry name" value="Nucleotide cyclase"/>
    <property type="match status" value="1"/>
</dbReference>
<dbReference type="InterPro" id="IPR029787">
    <property type="entry name" value="Nucleotide_cyclase"/>
</dbReference>
<dbReference type="InterPro" id="IPR001633">
    <property type="entry name" value="EAL_dom"/>
</dbReference>
<feature type="domain" description="HAMP" evidence="3">
    <location>
        <begin position="281"/>
        <end position="333"/>
    </location>
</feature>
<dbReference type="Gene3D" id="3.20.20.450">
    <property type="entry name" value="EAL domain"/>
    <property type="match status" value="1"/>
</dbReference>
<dbReference type="GO" id="GO:0016020">
    <property type="term" value="C:membrane"/>
    <property type="evidence" value="ECO:0007669"/>
    <property type="project" value="InterPro"/>
</dbReference>
<protein>
    <submittedName>
        <fullName evidence="5">Signal transduction protein</fullName>
    </submittedName>
</protein>